<dbReference type="NCBIfam" id="NF001664">
    <property type="entry name" value="PRK00431.1-6"/>
    <property type="match status" value="1"/>
</dbReference>
<evidence type="ECO:0000313" key="2">
    <source>
        <dbReference type="EMBL" id="GAA4098973.1"/>
    </source>
</evidence>
<dbReference type="Pfam" id="PF01661">
    <property type="entry name" value="Macro"/>
    <property type="match status" value="1"/>
</dbReference>
<dbReference type="PROSITE" id="PS51154">
    <property type="entry name" value="MACRO"/>
    <property type="match status" value="1"/>
</dbReference>
<dbReference type="EMBL" id="BAAAZG010000059">
    <property type="protein sequence ID" value="GAA4098973.1"/>
    <property type="molecule type" value="Genomic_DNA"/>
</dbReference>
<dbReference type="SMART" id="SM00506">
    <property type="entry name" value="A1pp"/>
    <property type="match status" value="1"/>
</dbReference>
<dbReference type="InterPro" id="IPR043472">
    <property type="entry name" value="Macro_dom-like"/>
</dbReference>
<name>A0ABP7WXW3_9ACTN</name>
<dbReference type="SUPFAM" id="SSF52949">
    <property type="entry name" value="Macro domain-like"/>
    <property type="match status" value="1"/>
</dbReference>
<dbReference type="PANTHER" id="PTHR11106">
    <property type="entry name" value="GANGLIOSIDE INDUCED DIFFERENTIATION ASSOCIATED PROTEIN 2-RELATED"/>
    <property type="match status" value="1"/>
</dbReference>
<evidence type="ECO:0000313" key="3">
    <source>
        <dbReference type="Proteomes" id="UP001500683"/>
    </source>
</evidence>
<reference evidence="3" key="1">
    <citation type="journal article" date="2019" name="Int. J. Syst. Evol. Microbiol.">
        <title>The Global Catalogue of Microorganisms (GCM) 10K type strain sequencing project: providing services to taxonomists for standard genome sequencing and annotation.</title>
        <authorList>
            <consortium name="The Broad Institute Genomics Platform"/>
            <consortium name="The Broad Institute Genome Sequencing Center for Infectious Disease"/>
            <person name="Wu L."/>
            <person name="Ma J."/>
        </authorList>
    </citation>
    <scope>NUCLEOTIDE SEQUENCE [LARGE SCALE GENOMIC DNA]</scope>
    <source>
        <strain evidence="3">JCM 16702</strain>
    </source>
</reference>
<dbReference type="CDD" id="cd02908">
    <property type="entry name" value="Macro_OAADPr_deacetylase"/>
    <property type="match status" value="1"/>
</dbReference>
<dbReference type="InterPro" id="IPR002589">
    <property type="entry name" value="Macro_dom"/>
</dbReference>
<protein>
    <submittedName>
        <fullName evidence="2">O-acetyl-ADP-ribose deacetylase</fullName>
    </submittedName>
</protein>
<organism evidence="2 3">
    <name type="scientific">Actinomadura miaoliensis</name>
    <dbReference type="NCBI Taxonomy" id="430685"/>
    <lineage>
        <taxon>Bacteria</taxon>
        <taxon>Bacillati</taxon>
        <taxon>Actinomycetota</taxon>
        <taxon>Actinomycetes</taxon>
        <taxon>Streptosporangiales</taxon>
        <taxon>Thermomonosporaceae</taxon>
        <taxon>Actinomadura</taxon>
    </lineage>
</organism>
<dbReference type="PANTHER" id="PTHR11106:SF27">
    <property type="entry name" value="MACRO DOMAIN-CONTAINING PROTEIN"/>
    <property type="match status" value="1"/>
</dbReference>
<feature type="domain" description="Macro" evidence="1">
    <location>
        <begin position="1"/>
        <end position="170"/>
    </location>
</feature>
<dbReference type="Gene3D" id="3.40.220.10">
    <property type="entry name" value="Leucine Aminopeptidase, subunit E, domain 1"/>
    <property type="match status" value="1"/>
</dbReference>
<gene>
    <name evidence="2" type="ORF">GCM10022214_74590</name>
</gene>
<evidence type="ECO:0000259" key="1">
    <source>
        <dbReference type="PROSITE" id="PS51154"/>
    </source>
</evidence>
<proteinExistence type="predicted"/>
<dbReference type="RefSeq" id="WP_344957022.1">
    <property type="nucleotide sequence ID" value="NZ_BAAAZG010000059.1"/>
</dbReference>
<keyword evidence="3" id="KW-1185">Reference proteome</keyword>
<accession>A0ABP7WXW3</accession>
<dbReference type="Proteomes" id="UP001500683">
    <property type="component" value="Unassembled WGS sequence"/>
</dbReference>
<sequence>MQITLVQGDITEQQVDAVVNAANSSLLGGGGVDGAIHRKGGPEILEECRRLRASQYCGGLPTGQAVATTAGRLPARWVIHTVGPVYSASEDRSELLASCYRESLRVADQLGVRSVAFPAVSAGIYGWPMEDAARIAVRTVRATATTVQDVRFVLFTPDAYEAFGKAVGDG</sequence>
<comment type="caution">
    <text evidence="2">The sequence shown here is derived from an EMBL/GenBank/DDBJ whole genome shotgun (WGS) entry which is preliminary data.</text>
</comment>